<evidence type="ECO:0000256" key="1">
    <source>
        <dbReference type="SAM" id="Phobius"/>
    </source>
</evidence>
<feature type="signal peptide" evidence="2">
    <location>
        <begin position="1"/>
        <end position="25"/>
    </location>
</feature>
<organism evidence="3 4">
    <name type="scientific">Rotaria socialis</name>
    <dbReference type="NCBI Taxonomy" id="392032"/>
    <lineage>
        <taxon>Eukaryota</taxon>
        <taxon>Metazoa</taxon>
        <taxon>Spiralia</taxon>
        <taxon>Gnathifera</taxon>
        <taxon>Rotifera</taxon>
        <taxon>Eurotatoria</taxon>
        <taxon>Bdelloidea</taxon>
        <taxon>Philodinida</taxon>
        <taxon>Philodinidae</taxon>
        <taxon>Rotaria</taxon>
    </lineage>
</organism>
<protein>
    <recommendedName>
        <fullName evidence="5">Cysteine and tyrosine-rich protein 1</fullName>
    </recommendedName>
</protein>
<reference evidence="3" key="1">
    <citation type="submission" date="2021-02" db="EMBL/GenBank/DDBJ databases">
        <authorList>
            <person name="Nowell W R."/>
        </authorList>
    </citation>
    <scope>NUCLEOTIDE SEQUENCE</scope>
</reference>
<proteinExistence type="predicted"/>
<evidence type="ECO:0000313" key="4">
    <source>
        <dbReference type="Proteomes" id="UP000663851"/>
    </source>
</evidence>
<evidence type="ECO:0008006" key="5">
    <source>
        <dbReference type="Google" id="ProtNLM"/>
    </source>
</evidence>
<sequence>MPSLTSLAIVSIFMIFICSLSSVSSDCSSCCNYNTGCSTAYKGGPARSTCGSYPYCKSYYYWGNLTLAGLISVIVGSIFGCIFLIALCHHLCKRQRRPTGASAIVLPQTFQNTGIHQAPPPYSSSTKA</sequence>
<feature type="chain" id="PRO_5032481454" description="Cysteine and tyrosine-rich protein 1" evidence="2">
    <location>
        <begin position="26"/>
        <end position="128"/>
    </location>
</feature>
<keyword evidence="1" id="KW-1133">Transmembrane helix</keyword>
<keyword evidence="1" id="KW-0812">Transmembrane</keyword>
<dbReference type="EMBL" id="CAJOBO010006410">
    <property type="protein sequence ID" value="CAF4561041.1"/>
    <property type="molecule type" value="Genomic_DNA"/>
</dbReference>
<gene>
    <name evidence="3" type="ORF">HFQ381_LOCUS31461</name>
</gene>
<evidence type="ECO:0000256" key="2">
    <source>
        <dbReference type="SAM" id="SignalP"/>
    </source>
</evidence>
<keyword evidence="1" id="KW-0472">Membrane</keyword>
<comment type="caution">
    <text evidence="3">The sequence shown here is derived from an EMBL/GenBank/DDBJ whole genome shotgun (WGS) entry which is preliminary data.</text>
</comment>
<keyword evidence="2" id="KW-0732">Signal</keyword>
<dbReference type="AlphaFoldDB" id="A0A820ZDX3"/>
<feature type="transmembrane region" description="Helical" evidence="1">
    <location>
        <begin position="67"/>
        <end position="88"/>
    </location>
</feature>
<name>A0A820ZDX3_9BILA</name>
<dbReference type="Proteomes" id="UP000663851">
    <property type="component" value="Unassembled WGS sequence"/>
</dbReference>
<evidence type="ECO:0000313" key="3">
    <source>
        <dbReference type="EMBL" id="CAF4561041.1"/>
    </source>
</evidence>
<accession>A0A820ZDX3</accession>